<dbReference type="InterPro" id="IPR004552">
    <property type="entry name" value="AGP_acyltrans"/>
</dbReference>
<evidence type="ECO:0000256" key="4">
    <source>
        <dbReference type="ARBA" id="ARBA00023315"/>
    </source>
</evidence>
<comment type="pathway">
    <text evidence="1">Phospholipid metabolism; CDP-diacylglycerol biosynthesis; CDP-diacylglycerol from sn-glycerol 3-phosphate: step 2/3.</text>
</comment>
<keyword evidence="5" id="KW-0444">Lipid biosynthesis</keyword>
<keyword evidence="6" id="KW-0812">Transmembrane</keyword>
<comment type="catalytic activity">
    <reaction evidence="5">
        <text>a 1-acyl-sn-glycero-3-phosphate + an acyl-CoA = a 1,2-diacyl-sn-glycero-3-phosphate + CoA</text>
        <dbReference type="Rhea" id="RHEA:19709"/>
        <dbReference type="ChEBI" id="CHEBI:57287"/>
        <dbReference type="ChEBI" id="CHEBI:57970"/>
        <dbReference type="ChEBI" id="CHEBI:58342"/>
        <dbReference type="ChEBI" id="CHEBI:58608"/>
        <dbReference type="EC" id="2.3.1.51"/>
    </reaction>
</comment>
<dbReference type="SUPFAM" id="SSF69593">
    <property type="entry name" value="Glycerol-3-phosphate (1)-acyltransferase"/>
    <property type="match status" value="1"/>
</dbReference>
<evidence type="ECO:0000313" key="9">
    <source>
        <dbReference type="Proteomes" id="UP000008281"/>
    </source>
</evidence>
<dbReference type="OrthoDB" id="202234at2759"/>
<dbReference type="NCBIfam" id="TIGR00530">
    <property type="entry name" value="AGP_acyltrn"/>
    <property type="match status" value="1"/>
</dbReference>
<evidence type="ECO:0000259" key="7">
    <source>
        <dbReference type="SMART" id="SM00563"/>
    </source>
</evidence>
<feature type="domain" description="Phospholipid/glycerol acyltransferase" evidence="7">
    <location>
        <begin position="92"/>
        <end position="207"/>
    </location>
</feature>
<evidence type="ECO:0000313" key="8">
    <source>
        <dbReference type="EMBL" id="EFO95085.1"/>
    </source>
</evidence>
<dbReference type="eggNOG" id="KOG2848">
    <property type="taxonomic scope" value="Eukaryota"/>
</dbReference>
<keyword evidence="6" id="KW-0472">Membrane</keyword>
<name>E3LIT7_CAERE</name>
<dbReference type="GO" id="GO:0016020">
    <property type="term" value="C:membrane"/>
    <property type="evidence" value="ECO:0007669"/>
    <property type="project" value="InterPro"/>
</dbReference>
<dbReference type="GO" id="GO:0003841">
    <property type="term" value="F:1-acylglycerol-3-phosphate O-acyltransferase activity"/>
    <property type="evidence" value="ECO:0007669"/>
    <property type="project" value="UniProtKB-UniRule"/>
</dbReference>
<dbReference type="CTD" id="9820289"/>
<accession>E3LIT7</accession>
<dbReference type="SMART" id="SM00563">
    <property type="entry name" value="PlsC"/>
    <property type="match status" value="1"/>
</dbReference>
<comment type="domain">
    <text evidence="5">The HXXXXD motif is essential for acyltransferase activity and may constitute the binding site for the phosphate moiety of the glycerol-3-phosphate.</text>
</comment>
<keyword evidence="6" id="KW-1133">Transmembrane helix</keyword>
<evidence type="ECO:0000256" key="6">
    <source>
        <dbReference type="SAM" id="Phobius"/>
    </source>
</evidence>
<dbReference type="GeneID" id="9820289"/>
<keyword evidence="4 5" id="KW-0012">Acyltransferase</keyword>
<evidence type="ECO:0000256" key="1">
    <source>
        <dbReference type="ARBA" id="ARBA00004728"/>
    </source>
</evidence>
<keyword evidence="5" id="KW-1208">Phospholipid metabolism</keyword>
<reference evidence="8" key="1">
    <citation type="submission" date="2007-07" db="EMBL/GenBank/DDBJ databases">
        <title>PCAP assembly of the Caenorhabditis remanei genome.</title>
        <authorList>
            <consortium name="The Caenorhabditis remanei Sequencing Consortium"/>
            <person name="Wilson R.K."/>
        </authorList>
    </citation>
    <scope>NUCLEOTIDE SEQUENCE [LARGE SCALE GENOMIC DNA]</scope>
    <source>
        <strain evidence="8">PB4641</strain>
    </source>
</reference>
<evidence type="ECO:0000256" key="2">
    <source>
        <dbReference type="ARBA" id="ARBA00008655"/>
    </source>
</evidence>
<dbReference type="Proteomes" id="UP000008281">
    <property type="component" value="Unassembled WGS sequence"/>
</dbReference>
<dbReference type="Pfam" id="PF01553">
    <property type="entry name" value="Acyltransferase"/>
    <property type="match status" value="1"/>
</dbReference>
<dbReference type="EC" id="2.3.1.51" evidence="5"/>
<keyword evidence="5" id="KW-0443">Lipid metabolism</keyword>
<dbReference type="AlphaFoldDB" id="E3LIT7"/>
<comment type="similarity">
    <text evidence="2 5">Belongs to the 1-acyl-sn-glycerol-3-phosphate acyltransferase family.</text>
</comment>
<dbReference type="GO" id="GO:0005783">
    <property type="term" value="C:endoplasmic reticulum"/>
    <property type="evidence" value="ECO:0007669"/>
    <property type="project" value="TreeGrafter"/>
</dbReference>
<sequence>MWDFWTVLLLFLFAVFLILYNFSTAFHYYFRISFFYFTVLLHGMEVCVTMIPSWLGGKGADYVFHSFYYWCKWTGIHTTVYNYEITQVDGPAVVICNHQSSLDIISMASIWPKHCAVMMKRILAYVPFFNLGAYFSGTIFIDRYNRERAMASVDYCASELKNRNLKLWVFPEGTRNRDGGFIPFKKGAFNIAVRAQIPIIPVVFSDYRTFYSKPGKYFKNDGEVVIRALEPISTKGLTLDDVNELSDKCRDLMLAAYREVTAEAWKRTAERRGETVSGKKIE</sequence>
<dbReference type="InterPro" id="IPR002123">
    <property type="entry name" value="Plipid/glycerol_acylTrfase"/>
</dbReference>
<keyword evidence="5" id="KW-0594">Phospholipid biosynthesis</keyword>
<dbReference type="CDD" id="cd07989">
    <property type="entry name" value="LPLAT_AGPAT-like"/>
    <property type="match status" value="1"/>
</dbReference>
<dbReference type="EMBL" id="DS268409">
    <property type="protein sequence ID" value="EFO95085.1"/>
    <property type="molecule type" value="Genomic_DNA"/>
</dbReference>
<proteinExistence type="inferred from homology"/>
<evidence type="ECO:0000256" key="3">
    <source>
        <dbReference type="ARBA" id="ARBA00022679"/>
    </source>
</evidence>
<gene>
    <name evidence="8" type="primary">Cre-acl-2</name>
    <name evidence="8" type="ORF">CRE_09433</name>
</gene>
<dbReference type="PANTHER" id="PTHR10434">
    <property type="entry name" value="1-ACYL-SN-GLYCEROL-3-PHOSPHATE ACYLTRANSFERASE"/>
    <property type="match status" value="1"/>
</dbReference>
<dbReference type="GO" id="GO:0006654">
    <property type="term" value="P:phosphatidic acid biosynthetic process"/>
    <property type="evidence" value="ECO:0007669"/>
    <property type="project" value="TreeGrafter"/>
</dbReference>
<feature type="transmembrane region" description="Helical" evidence="6">
    <location>
        <begin position="6"/>
        <end position="22"/>
    </location>
</feature>
<keyword evidence="3 5" id="KW-0808">Transferase</keyword>
<dbReference type="InParanoid" id="E3LIT7"/>
<dbReference type="OMA" id="KKSLVWI"/>
<protein>
    <recommendedName>
        <fullName evidence="5">1-acyl-sn-glycerol-3-phosphate acyltransferase</fullName>
        <ecNumber evidence="5">2.3.1.51</ecNumber>
    </recommendedName>
</protein>
<keyword evidence="9" id="KW-1185">Reference proteome</keyword>
<dbReference type="FunCoup" id="E3LIT7">
    <property type="interactions" value="1968"/>
</dbReference>
<dbReference type="STRING" id="31234.E3LIT7"/>
<feature type="transmembrane region" description="Helical" evidence="6">
    <location>
        <begin position="34"/>
        <end position="55"/>
    </location>
</feature>
<dbReference type="RefSeq" id="XP_003116189.2">
    <property type="nucleotide sequence ID" value="XM_003116141.2"/>
</dbReference>
<feature type="transmembrane region" description="Helical" evidence="6">
    <location>
        <begin position="122"/>
        <end position="141"/>
    </location>
</feature>
<dbReference type="PANTHER" id="PTHR10434:SF11">
    <property type="entry name" value="1-ACYL-SN-GLYCEROL-3-PHOSPHATE ACYLTRANSFERASE"/>
    <property type="match status" value="1"/>
</dbReference>
<evidence type="ECO:0000256" key="5">
    <source>
        <dbReference type="RuleBase" id="RU361267"/>
    </source>
</evidence>
<dbReference type="KEGG" id="crq:GCK72_020447"/>
<organism evidence="9">
    <name type="scientific">Caenorhabditis remanei</name>
    <name type="common">Caenorhabditis vulgaris</name>
    <dbReference type="NCBI Taxonomy" id="31234"/>
    <lineage>
        <taxon>Eukaryota</taxon>
        <taxon>Metazoa</taxon>
        <taxon>Ecdysozoa</taxon>
        <taxon>Nematoda</taxon>
        <taxon>Chromadorea</taxon>
        <taxon>Rhabditida</taxon>
        <taxon>Rhabditina</taxon>
        <taxon>Rhabditomorpha</taxon>
        <taxon>Rhabditoidea</taxon>
        <taxon>Rhabditidae</taxon>
        <taxon>Peloderinae</taxon>
        <taxon>Caenorhabditis</taxon>
    </lineage>
</organism>
<dbReference type="HOGENOM" id="CLU_027938_10_1_1"/>